<accession>A0A137P596</accession>
<evidence type="ECO:0000313" key="1">
    <source>
        <dbReference type="EMBL" id="KXN70178.1"/>
    </source>
</evidence>
<sequence>TIFNLKHFNPKSTPSPLLAAIHYCGYQYYSQKTIELTDYMDRYSKTNLKRILLKPSLSNAQAILIYSYTHQSRGELNLARKYQSHLIHMCSALGIHIDTKMFSESTQFNRKTLFLKLAVVGNSLNGGLKPYLNYVPDLPEFDSRLYDSKWQQLPSSLNKYSDPDKVKRGLISTYTTIVHEFCDQILYLLNVRDTTEITCKTFEKLKSYYTSHLYRAQCLFFEYPQYSTELEYFSSFIKLNYYDIGIGLLDELCVNPLTEAYSTQRLLELSDSIADLIITSETTHIFYHYYLQLAALTYLNRYKSLNASKQQLTKVKFKRIMDYLSSSPACNNSITSILELGLKLTS</sequence>
<organism evidence="1 2">
    <name type="scientific">Conidiobolus coronatus (strain ATCC 28846 / CBS 209.66 / NRRL 28638)</name>
    <name type="common">Delacroixia coronata</name>
    <dbReference type="NCBI Taxonomy" id="796925"/>
    <lineage>
        <taxon>Eukaryota</taxon>
        <taxon>Fungi</taxon>
        <taxon>Fungi incertae sedis</taxon>
        <taxon>Zoopagomycota</taxon>
        <taxon>Entomophthoromycotina</taxon>
        <taxon>Entomophthoromycetes</taxon>
        <taxon>Entomophthorales</taxon>
        <taxon>Ancylistaceae</taxon>
        <taxon>Conidiobolus</taxon>
    </lineage>
</organism>
<evidence type="ECO:0000313" key="2">
    <source>
        <dbReference type="Proteomes" id="UP000070444"/>
    </source>
</evidence>
<dbReference type="CDD" id="cd12148">
    <property type="entry name" value="fungal_TF_MHR"/>
    <property type="match status" value="1"/>
</dbReference>
<proteinExistence type="predicted"/>
<feature type="non-terminal residue" evidence="1">
    <location>
        <position position="1"/>
    </location>
</feature>
<name>A0A137P596_CONC2</name>
<keyword evidence="2" id="KW-1185">Reference proteome</keyword>
<protein>
    <submittedName>
        <fullName evidence="1">Uncharacterized protein</fullName>
    </submittedName>
</protein>
<dbReference type="Proteomes" id="UP000070444">
    <property type="component" value="Unassembled WGS sequence"/>
</dbReference>
<dbReference type="EMBL" id="KQ964511">
    <property type="protein sequence ID" value="KXN70178.1"/>
    <property type="molecule type" value="Genomic_DNA"/>
</dbReference>
<reference evidence="1 2" key="1">
    <citation type="journal article" date="2015" name="Genome Biol. Evol.">
        <title>Phylogenomic analyses indicate that early fungi evolved digesting cell walls of algal ancestors of land plants.</title>
        <authorList>
            <person name="Chang Y."/>
            <person name="Wang S."/>
            <person name="Sekimoto S."/>
            <person name="Aerts A.L."/>
            <person name="Choi C."/>
            <person name="Clum A."/>
            <person name="LaButti K.M."/>
            <person name="Lindquist E.A."/>
            <person name="Yee Ngan C."/>
            <person name="Ohm R.A."/>
            <person name="Salamov A.A."/>
            <person name="Grigoriev I.V."/>
            <person name="Spatafora J.W."/>
            <person name="Berbee M.L."/>
        </authorList>
    </citation>
    <scope>NUCLEOTIDE SEQUENCE [LARGE SCALE GENOMIC DNA]</scope>
    <source>
        <strain evidence="1 2">NRRL 28638</strain>
    </source>
</reference>
<gene>
    <name evidence="1" type="ORF">CONCODRAFT_163571</name>
</gene>
<dbReference type="AlphaFoldDB" id="A0A137P596"/>